<dbReference type="PANTHER" id="PTHR43106:SF1">
    <property type="entry name" value="DEHYDROGENASE-RELATED"/>
    <property type="match status" value="1"/>
</dbReference>
<gene>
    <name evidence="1" type="ORF">S06H3_03066</name>
</gene>
<dbReference type="SUPFAM" id="SSF51905">
    <property type="entry name" value="FAD/NAD(P)-binding domain"/>
    <property type="match status" value="1"/>
</dbReference>
<proteinExistence type="predicted"/>
<accession>X1J7K1</accession>
<sequence length="356" mass="40904">CIVDGRSVTNNCDVANSVKAFEKFKLQYKPLPVRHFGTYNLRKLLIKFWTKLYTFGISTFFENHVVEIGKKLNYWQIITSDAFGRKHIINSSRIVLAVGKEGSLWLSDNLAKRFGIKSIKNRTYFGVRVETPYAKKMSNISFDPKFYVYFEDGTKMKTHCYNRRGQVLRLKYFGLPLVGGHSPFTEKNNQCSPQHTTSFAVLLSDKVNESFDFQMVLKYMKQVDKTTRGRLLVQRLCDFRKNQHTTIKKLRNNPLLSSMQDIIPGNIAALHIPFDFNRKFLDFMERLAQIDHNIFNENTLIYAPAIEWWMPKITTNKKLETEMKGLYVIGDGAGVSQGICYAGATGLIVAESILSS</sequence>
<dbReference type="AlphaFoldDB" id="X1J7K1"/>
<dbReference type="EMBL" id="BARV01000960">
    <property type="protein sequence ID" value="GAH90711.1"/>
    <property type="molecule type" value="Genomic_DNA"/>
</dbReference>
<protein>
    <recommendedName>
        <fullName evidence="2">MnmG N-terminal domain-containing protein</fullName>
    </recommendedName>
</protein>
<reference evidence="1" key="1">
    <citation type="journal article" date="2014" name="Front. Microbiol.">
        <title>High frequency of phylogenetically diverse reductive dehalogenase-homologous genes in deep subseafloor sedimentary metagenomes.</title>
        <authorList>
            <person name="Kawai M."/>
            <person name="Futagami T."/>
            <person name="Toyoda A."/>
            <person name="Takaki Y."/>
            <person name="Nishi S."/>
            <person name="Hori S."/>
            <person name="Arai W."/>
            <person name="Tsubouchi T."/>
            <person name="Morono Y."/>
            <person name="Uchiyama I."/>
            <person name="Ito T."/>
            <person name="Fujiyama A."/>
            <person name="Inagaki F."/>
            <person name="Takami H."/>
        </authorList>
    </citation>
    <scope>NUCLEOTIDE SEQUENCE</scope>
    <source>
        <strain evidence="1">Expedition CK06-06</strain>
    </source>
</reference>
<dbReference type="InterPro" id="IPR036188">
    <property type="entry name" value="FAD/NAD-bd_sf"/>
</dbReference>
<organism evidence="1">
    <name type="scientific">marine sediment metagenome</name>
    <dbReference type="NCBI Taxonomy" id="412755"/>
    <lineage>
        <taxon>unclassified sequences</taxon>
        <taxon>metagenomes</taxon>
        <taxon>ecological metagenomes</taxon>
    </lineage>
</organism>
<comment type="caution">
    <text evidence="1">The sequence shown here is derived from an EMBL/GenBank/DDBJ whole genome shotgun (WGS) entry which is preliminary data.</text>
</comment>
<evidence type="ECO:0000313" key="1">
    <source>
        <dbReference type="EMBL" id="GAH90711.1"/>
    </source>
</evidence>
<dbReference type="PANTHER" id="PTHR43106">
    <property type="entry name" value="DEHYDROGENASE-RELATED"/>
    <property type="match status" value="1"/>
</dbReference>
<name>X1J7K1_9ZZZZ</name>
<feature type="non-terminal residue" evidence="1">
    <location>
        <position position="1"/>
    </location>
</feature>
<evidence type="ECO:0008006" key="2">
    <source>
        <dbReference type="Google" id="ProtNLM"/>
    </source>
</evidence>